<dbReference type="SUPFAM" id="SSF52794">
    <property type="entry name" value="PTS system IIB component-like"/>
    <property type="match status" value="1"/>
</dbReference>
<dbReference type="RefSeq" id="WP_093754447.1">
    <property type="nucleotide sequence ID" value="NZ_BSYN01000011.1"/>
</dbReference>
<proteinExistence type="predicted"/>
<keyword evidence="2" id="KW-0597">Phosphoprotein</keyword>
<keyword evidence="1" id="KW-0813">Transport</keyword>
<keyword evidence="4" id="KW-0808">Transferase</keyword>
<evidence type="ECO:0000259" key="8">
    <source>
        <dbReference type="PROSITE" id="PS51100"/>
    </source>
</evidence>
<sequence length="103" mass="11243">MLNIVLVCSAGMSTSLLVSKMNKVAKEKGLDVNVIAIAEADVKNNMDKVDVMLLGPQVRYLLPKMKEMMEVKGVPVDIVDTVSYGTMNGEKVLEQALSMVKDK</sequence>
<evidence type="ECO:0000256" key="7">
    <source>
        <dbReference type="PROSITE-ProRule" id="PRU00423"/>
    </source>
</evidence>
<dbReference type="Gene3D" id="3.40.50.2300">
    <property type="match status" value="1"/>
</dbReference>
<dbReference type="Proteomes" id="UP000198828">
    <property type="component" value="Unassembled WGS sequence"/>
</dbReference>
<keyword evidence="5" id="KW-0598">Phosphotransferase system</keyword>
<dbReference type="CDD" id="cd05564">
    <property type="entry name" value="PTS_IIB_chitobiose_lichenan"/>
    <property type="match status" value="1"/>
</dbReference>
<dbReference type="InterPro" id="IPR036095">
    <property type="entry name" value="PTS_EIIB-like_sf"/>
</dbReference>
<dbReference type="PROSITE" id="PS51100">
    <property type="entry name" value="PTS_EIIB_TYPE_3"/>
    <property type="match status" value="1"/>
</dbReference>
<organism evidence="9 10">
    <name type="scientific">Tepidimicrobium xylanilyticum</name>
    <dbReference type="NCBI Taxonomy" id="1123352"/>
    <lineage>
        <taxon>Bacteria</taxon>
        <taxon>Bacillati</taxon>
        <taxon>Bacillota</taxon>
        <taxon>Tissierellia</taxon>
        <taxon>Tissierellales</taxon>
        <taxon>Tepidimicrobiaceae</taxon>
        <taxon>Tepidimicrobium</taxon>
    </lineage>
</organism>
<evidence type="ECO:0000256" key="1">
    <source>
        <dbReference type="ARBA" id="ARBA00022448"/>
    </source>
</evidence>
<name>A0A1H3D8P2_9FIRM</name>
<dbReference type="GO" id="GO:0016301">
    <property type="term" value="F:kinase activity"/>
    <property type="evidence" value="ECO:0007669"/>
    <property type="project" value="UniProtKB-KW"/>
</dbReference>
<dbReference type="AlphaFoldDB" id="A0A1H3D8P2"/>
<dbReference type="EMBL" id="FNNG01000014">
    <property type="protein sequence ID" value="SDX62716.1"/>
    <property type="molecule type" value="Genomic_DNA"/>
</dbReference>
<evidence type="ECO:0000256" key="6">
    <source>
        <dbReference type="ARBA" id="ARBA00022777"/>
    </source>
</evidence>
<evidence type="ECO:0000313" key="9">
    <source>
        <dbReference type="EMBL" id="SDX62716.1"/>
    </source>
</evidence>
<keyword evidence="10" id="KW-1185">Reference proteome</keyword>
<dbReference type="OrthoDB" id="9808134at2"/>
<dbReference type="Pfam" id="PF02302">
    <property type="entry name" value="PTS_IIB"/>
    <property type="match status" value="1"/>
</dbReference>
<keyword evidence="6" id="KW-0418">Kinase</keyword>
<gene>
    <name evidence="9" type="ORF">SAMN05660923_02634</name>
</gene>
<evidence type="ECO:0000256" key="3">
    <source>
        <dbReference type="ARBA" id="ARBA00022597"/>
    </source>
</evidence>
<dbReference type="GO" id="GO:0008982">
    <property type="term" value="F:protein-N(PI)-phosphohistidine-sugar phosphotransferase activity"/>
    <property type="evidence" value="ECO:0007669"/>
    <property type="project" value="InterPro"/>
</dbReference>
<dbReference type="PANTHER" id="PTHR34581">
    <property type="entry name" value="PTS SYSTEM N,N'-DIACETYLCHITOBIOSE-SPECIFIC EIIB COMPONENT"/>
    <property type="match status" value="1"/>
</dbReference>
<reference evidence="9 10" key="1">
    <citation type="submission" date="2016-10" db="EMBL/GenBank/DDBJ databases">
        <authorList>
            <person name="de Groot N.N."/>
        </authorList>
    </citation>
    <scope>NUCLEOTIDE SEQUENCE [LARGE SCALE GENOMIC DNA]</scope>
    <source>
        <strain evidence="9 10">DSM 23310</strain>
    </source>
</reference>
<evidence type="ECO:0000256" key="2">
    <source>
        <dbReference type="ARBA" id="ARBA00022553"/>
    </source>
</evidence>
<dbReference type="NCBIfam" id="TIGR00853">
    <property type="entry name" value="pts-lac"/>
    <property type="match status" value="1"/>
</dbReference>
<dbReference type="PANTHER" id="PTHR34581:SF2">
    <property type="entry name" value="PTS SYSTEM N,N'-DIACETYLCHITOBIOSE-SPECIFIC EIIB COMPONENT"/>
    <property type="match status" value="1"/>
</dbReference>
<feature type="modified residue" description="Phosphocysteine; by EIIA" evidence="7">
    <location>
        <position position="8"/>
    </location>
</feature>
<evidence type="ECO:0000313" key="10">
    <source>
        <dbReference type="Proteomes" id="UP000198828"/>
    </source>
</evidence>
<dbReference type="InterPro" id="IPR013012">
    <property type="entry name" value="PTS_EIIB_3"/>
</dbReference>
<evidence type="ECO:0000256" key="4">
    <source>
        <dbReference type="ARBA" id="ARBA00022679"/>
    </source>
</evidence>
<evidence type="ECO:0000256" key="5">
    <source>
        <dbReference type="ARBA" id="ARBA00022683"/>
    </source>
</evidence>
<dbReference type="InterPro" id="IPR051819">
    <property type="entry name" value="PTS_sugar-specific_EIIB"/>
</dbReference>
<dbReference type="GO" id="GO:0009401">
    <property type="term" value="P:phosphoenolpyruvate-dependent sugar phosphotransferase system"/>
    <property type="evidence" value="ECO:0007669"/>
    <property type="project" value="UniProtKB-KW"/>
</dbReference>
<dbReference type="InterPro" id="IPR003501">
    <property type="entry name" value="PTS_EIIB_2/3"/>
</dbReference>
<protein>
    <submittedName>
        <fullName evidence="9">PTS system, cellobiose-specific IIB component</fullName>
    </submittedName>
</protein>
<feature type="domain" description="PTS EIIB type-3" evidence="8">
    <location>
        <begin position="1"/>
        <end position="103"/>
    </location>
</feature>
<accession>A0A1H3D8P2</accession>
<keyword evidence="3" id="KW-0762">Sugar transport</keyword>